<dbReference type="SUPFAM" id="SSF54909">
    <property type="entry name" value="Dimeric alpha+beta barrel"/>
    <property type="match status" value="1"/>
</dbReference>
<evidence type="ECO:0000313" key="2">
    <source>
        <dbReference type="Proteomes" id="UP000199103"/>
    </source>
</evidence>
<dbReference type="Proteomes" id="UP000199103">
    <property type="component" value="Chromosome I"/>
</dbReference>
<dbReference type="PANTHER" id="PTHR40260:SF2">
    <property type="entry name" value="BLR8190 PROTEIN"/>
    <property type="match status" value="1"/>
</dbReference>
<dbReference type="GO" id="GO:0016491">
    <property type="term" value="F:oxidoreductase activity"/>
    <property type="evidence" value="ECO:0007669"/>
    <property type="project" value="InterPro"/>
</dbReference>
<protein>
    <recommendedName>
        <fullName evidence="3">EthD domain-containing protein</fullName>
    </recommendedName>
</protein>
<dbReference type="AlphaFoldDB" id="A0A1H1YUU1"/>
<gene>
    <name evidence="1" type="ORF">SAMN04489812_4773</name>
</gene>
<dbReference type="EMBL" id="LT629772">
    <property type="protein sequence ID" value="SDT24746.1"/>
    <property type="molecule type" value="Genomic_DNA"/>
</dbReference>
<dbReference type="STRING" id="630515.SAMN04489812_4773"/>
<keyword evidence="2" id="KW-1185">Reference proteome</keyword>
<dbReference type="NCBIfam" id="TIGR02118">
    <property type="entry name" value="EthD family reductase"/>
    <property type="match status" value="1"/>
</dbReference>
<proteinExistence type="predicted"/>
<dbReference type="OrthoDB" id="5343971at2"/>
<dbReference type="InterPro" id="IPR011008">
    <property type="entry name" value="Dimeric_a/b-barrel"/>
</dbReference>
<dbReference type="RefSeq" id="WP_091528136.1">
    <property type="nucleotide sequence ID" value="NZ_LT629772.1"/>
</dbReference>
<organism evidence="1 2">
    <name type="scientific">Microlunatus soli</name>
    <dbReference type="NCBI Taxonomy" id="630515"/>
    <lineage>
        <taxon>Bacteria</taxon>
        <taxon>Bacillati</taxon>
        <taxon>Actinomycetota</taxon>
        <taxon>Actinomycetes</taxon>
        <taxon>Propionibacteriales</taxon>
        <taxon>Propionibacteriaceae</taxon>
        <taxon>Microlunatus</taxon>
    </lineage>
</organism>
<sequence length="103" mass="10966">MIRVTFLYPKTAESTFDMDYYTSTHMPMLAATLGNDCHGWGADKITSGPYEAIGWTLVSNAEAWAAATATGKIRADVANYTNVFPAVAIGDVVSSTSGPAERV</sequence>
<dbReference type="InterPro" id="IPR009799">
    <property type="entry name" value="EthD_dom"/>
</dbReference>
<evidence type="ECO:0000313" key="1">
    <source>
        <dbReference type="EMBL" id="SDT24746.1"/>
    </source>
</evidence>
<name>A0A1H1YUU1_9ACTN</name>
<dbReference type="Gene3D" id="3.30.70.100">
    <property type="match status" value="1"/>
</dbReference>
<accession>A0A1H1YUU1</accession>
<reference evidence="1 2" key="1">
    <citation type="submission" date="2016-10" db="EMBL/GenBank/DDBJ databases">
        <authorList>
            <person name="de Groot N.N."/>
        </authorList>
    </citation>
    <scope>NUCLEOTIDE SEQUENCE [LARGE SCALE GENOMIC DNA]</scope>
    <source>
        <strain evidence="1 2">DSM 21800</strain>
    </source>
</reference>
<evidence type="ECO:0008006" key="3">
    <source>
        <dbReference type="Google" id="ProtNLM"/>
    </source>
</evidence>
<dbReference type="PANTHER" id="PTHR40260">
    <property type="entry name" value="BLR8190 PROTEIN"/>
    <property type="match status" value="1"/>
</dbReference>